<proteinExistence type="predicted"/>
<comment type="caution">
    <text evidence="1">The sequence shown here is derived from an EMBL/GenBank/DDBJ whole genome shotgun (WGS) entry which is preliminary data.</text>
</comment>
<gene>
    <name evidence="1" type="ORF">LCGC14_1820420</name>
</gene>
<sequence>MTPMSAALNTPYRAFANVIASCQFSLGNRSPQLANLGYLLFRQLRCWIARAVVVRRILRLSEPCVECVSHVLAGRHPFQVAGGIVQAITIFVVRFLSGQRRSYKGGCDQTMNGKAAYPPVLRESNASVVVPTWSQDTALVNTTAPPATPDIPHVLTAYPKALACKPLAHYAPQPTDSSNAIFAELVPGVDVGRDALNAAKIADLIPAFIADYGSPFFRGIGRLFLHWKALLSGVTRRAVYSAPSPSIIPKRGVVS</sequence>
<dbReference type="AlphaFoldDB" id="A0A0F9JIP3"/>
<organism evidence="1">
    <name type="scientific">marine sediment metagenome</name>
    <dbReference type="NCBI Taxonomy" id="412755"/>
    <lineage>
        <taxon>unclassified sequences</taxon>
        <taxon>metagenomes</taxon>
        <taxon>ecological metagenomes</taxon>
    </lineage>
</organism>
<dbReference type="EMBL" id="LAZR01017819">
    <property type="protein sequence ID" value="KKL98837.1"/>
    <property type="molecule type" value="Genomic_DNA"/>
</dbReference>
<accession>A0A0F9JIP3</accession>
<evidence type="ECO:0000313" key="1">
    <source>
        <dbReference type="EMBL" id="KKL98837.1"/>
    </source>
</evidence>
<name>A0A0F9JIP3_9ZZZZ</name>
<reference evidence="1" key="1">
    <citation type="journal article" date="2015" name="Nature">
        <title>Complex archaea that bridge the gap between prokaryotes and eukaryotes.</title>
        <authorList>
            <person name="Spang A."/>
            <person name="Saw J.H."/>
            <person name="Jorgensen S.L."/>
            <person name="Zaremba-Niedzwiedzka K."/>
            <person name="Martijn J."/>
            <person name="Lind A.E."/>
            <person name="van Eijk R."/>
            <person name="Schleper C."/>
            <person name="Guy L."/>
            <person name="Ettema T.J."/>
        </authorList>
    </citation>
    <scope>NUCLEOTIDE SEQUENCE</scope>
</reference>
<protein>
    <submittedName>
        <fullName evidence="1">Uncharacterized protein</fullName>
    </submittedName>
</protein>